<dbReference type="GO" id="GO:0046872">
    <property type="term" value="F:metal ion binding"/>
    <property type="evidence" value="ECO:0007669"/>
    <property type="project" value="UniProtKB-KW"/>
</dbReference>
<evidence type="ECO:0000256" key="6">
    <source>
        <dbReference type="ARBA" id="ARBA00023080"/>
    </source>
</evidence>
<evidence type="ECO:0000256" key="5">
    <source>
        <dbReference type="ARBA" id="ARBA00022833"/>
    </source>
</evidence>
<dbReference type="EMBL" id="MU167222">
    <property type="protein sequence ID" value="KAG0150061.1"/>
    <property type="molecule type" value="Genomic_DNA"/>
</dbReference>
<sequence>MNTKTVHDDDDDRFCDRLPKLECHAHLNGSIPRETFRHLRAEAISRHPELALSEFPFGCQSIDRFFRAFQDDIYKVTDTPSAISYATESVLKSFEKDGCVYLELRTTPRTSSFMNMEEYLEAVLGVIEAFDQEKMLIRLILSVDWKHQQHEALSIVDLGARFRNRGVVGIDVCGNPILSEKFQQLIPALTRAREMGLKITLHFAEIASQQPYLIQHLEGFQPDRLGHATFLSTMAQHYVVERKLPIEICISSNIKCGTVASIEAHHFKWALEHYIPVLISESDTDDVLVFDNSSSQEYSIALQLLKGKRSHLIQLVKVGIEHIFGSTEDKLWLNQKLNAFQSTEEKQDVLS</sequence>
<dbReference type="GO" id="GO:0046103">
    <property type="term" value="P:inosine biosynthetic process"/>
    <property type="evidence" value="ECO:0007669"/>
    <property type="project" value="TreeGrafter"/>
</dbReference>
<evidence type="ECO:0000313" key="10">
    <source>
        <dbReference type="Proteomes" id="UP000886653"/>
    </source>
</evidence>
<accession>A0A9P6NV10</accession>
<dbReference type="InterPro" id="IPR032466">
    <property type="entry name" value="Metal_Hydrolase"/>
</dbReference>
<keyword evidence="5" id="KW-0862">Zinc</keyword>
<evidence type="ECO:0000256" key="4">
    <source>
        <dbReference type="ARBA" id="ARBA00022801"/>
    </source>
</evidence>
<dbReference type="Gene3D" id="3.20.20.140">
    <property type="entry name" value="Metal-dependent hydrolases"/>
    <property type="match status" value="1"/>
</dbReference>
<evidence type="ECO:0000256" key="1">
    <source>
        <dbReference type="ARBA" id="ARBA00001947"/>
    </source>
</evidence>
<evidence type="ECO:0000256" key="3">
    <source>
        <dbReference type="ARBA" id="ARBA00022723"/>
    </source>
</evidence>
<dbReference type="Proteomes" id="UP000886653">
    <property type="component" value="Unassembled WGS sequence"/>
</dbReference>
<reference evidence="9" key="1">
    <citation type="submission" date="2013-11" db="EMBL/GenBank/DDBJ databases">
        <title>Genome sequence of the fusiform rust pathogen reveals effectors for host alternation and coevolution with pine.</title>
        <authorList>
            <consortium name="DOE Joint Genome Institute"/>
            <person name="Smith K."/>
            <person name="Pendleton A."/>
            <person name="Kubisiak T."/>
            <person name="Anderson C."/>
            <person name="Salamov A."/>
            <person name="Aerts A."/>
            <person name="Riley R."/>
            <person name="Clum A."/>
            <person name="Lindquist E."/>
            <person name="Ence D."/>
            <person name="Campbell M."/>
            <person name="Kronenberg Z."/>
            <person name="Feau N."/>
            <person name="Dhillon B."/>
            <person name="Hamelin R."/>
            <person name="Burleigh J."/>
            <person name="Smith J."/>
            <person name="Yandell M."/>
            <person name="Nelson C."/>
            <person name="Grigoriev I."/>
            <person name="Davis J."/>
        </authorList>
    </citation>
    <scope>NUCLEOTIDE SEQUENCE</scope>
    <source>
        <strain evidence="9">G11</strain>
    </source>
</reference>
<comment type="caution">
    <text evidence="9">The sequence shown here is derived from an EMBL/GenBank/DDBJ whole genome shotgun (WGS) entry which is preliminary data.</text>
</comment>
<proteinExistence type="inferred from homology"/>
<protein>
    <recommendedName>
        <fullName evidence="8">Adenosine deaminase domain-containing protein</fullName>
    </recommendedName>
</protein>
<dbReference type="InterPro" id="IPR006330">
    <property type="entry name" value="Ado/ade_deaminase"/>
</dbReference>
<keyword evidence="10" id="KW-1185">Reference proteome</keyword>
<keyword evidence="4" id="KW-0378">Hydrolase</keyword>
<keyword evidence="3" id="KW-0479">Metal-binding</keyword>
<name>A0A9P6NV10_9BASI</name>
<evidence type="ECO:0000313" key="9">
    <source>
        <dbReference type="EMBL" id="KAG0150061.1"/>
    </source>
</evidence>
<organism evidence="9 10">
    <name type="scientific">Cronartium quercuum f. sp. fusiforme G11</name>
    <dbReference type="NCBI Taxonomy" id="708437"/>
    <lineage>
        <taxon>Eukaryota</taxon>
        <taxon>Fungi</taxon>
        <taxon>Dikarya</taxon>
        <taxon>Basidiomycota</taxon>
        <taxon>Pucciniomycotina</taxon>
        <taxon>Pucciniomycetes</taxon>
        <taxon>Pucciniales</taxon>
        <taxon>Coleosporiaceae</taxon>
        <taxon>Cronartium</taxon>
    </lineage>
</organism>
<dbReference type="PANTHER" id="PTHR11409:SF42">
    <property type="entry name" value="ADENOSINE DEAMINASE-LIKE PROTEIN"/>
    <property type="match status" value="1"/>
</dbReference>
<feature type="domain" description="Adenosine deaminase" evidence="8">
    <location>
        <begin position="19"/>
        <end position="337"/>
    </location>
</feature>
<dbReference type="AlphaFoldDB" id="A0A9P6NV10"/>
<keyword evidence="6" id="KW-0546">Nucleotide metabolism</keyword>
<dbReference type="SUPFAM" id="SSF51556">
    <property type="entry name" value="Metallo-dependent hydrolases"/>
    <property type="match status" value="1"/>
</dbReference>
<dbReference type="PANTHER" id="PTHR11409">
    <property type="entry name" value="ADENOSINE DEAMINASE"/>
    <property type="match status" value="1"/>
</dbReference>
<dbReference type="InterPro" id="IPR001365">
    <property type="entry name" value="A_deaminase_dom"/>
</dbReference>
<dbReference type="GO" id="GO:0009117">
    <property type="term" value="P:nucleotide metabolic process"/>
    <property type="evidence" value="ECO:0007669"/>
    <property type="project" value="UniProtKB-KW"/>
</dbReference>
<dbReference type="GO" id="GO:0006154">
    <property type="term" value="P:adenosine catabolic process"/>
    <property type="evidence" value="ECO:0007669"/>
    <property type="project" value="TreeGrafter"/>
</dbReference>
<comment type="similarity">
    <text evidence="2">Belongs to the metallo-dependent hydrolases superfamily. Adenosine and AMP deaminases family.</text>
</comment>
<dbReference type="OrthoDB" id="272271at2759"/>
<evidence type="ECO:0000256" key="7">
    <source>
        <dbReference type="ARBA" id="ARBA00048787"/>
    </source>
</evidence>
<dbReference type="Pfam" id="PF00962">
    <property type="entry name" value="A_deaminase"/>
    <property type="match status" value="1"/>
</dbReference>
<dbReference type="GO" id="GO:0004000">
    <property type="term" value="F:adenosine deaminase activity"/>
    <property type="evidence" value="ECO:0007669"/>
    <property type="project" value="TreeGrafter"/>
</dbReference>
<comment type="catalytic activity">
    <reaction evidence="7">
        <text>N(6)-methyl-AMP + H2O + H(+) = IMP + methylamine</text>
        <dbReference type="Rhea" id="RHEA:16001"/>
        <dbReference type="ChEBI" id="CHEBI:15377"/>
        <dbReference type="ChEBI" id="CHEBI:15378"/>
        <dbReference type="ChEBI" id="CHEBI:58053"/>
        <dbReference type="ChEBI" id="CHEBI:59338"/>
        <dbReference type="ChEBI" id="CHEBI:144842"/>
    </reaction>
    <physiologicalReaction direction="left-to-right" evidence="7">
        <dbReference type="Rhea" id="RHEA:16002"/>
    </physiologicalReaction>
</comment>
<evidence type="ECO:0000259" key="8">
    <source>
        <dbReference type="Pfam" id="PF00962"/>
    </source>
</evidence>
<evidence type="ECO:0000256" key="2">
    <source>
        <dbReference type="ARBA" id="ARBA00006676"/>
    </source>
</evidence>
<gene>
    <name evidence="9" type="ORF">CROQUDRAFT_88334</name>
</gene>
<comment type="cofactor">
    <cofactor evidence="1">
        <name>Zn(2+)</name>
        <dbReference type="ChEBI" id="CHEBI:29105"/>
    </cofactor>
</comment>